<feature type="non-terminal residue" evidence="2">
    <location>
        <position position="254"/>
    </location>
</feature>
<proteinExistence type="predicted"/>
<sequence length="254" mass="29563">TVPGLTTNVELNIQLRREVELLQDWYERHWKEAEDISEEILKVIERHTHEYSPFEVYAKSLREFFRGHEITAGEWELAGPENGGSYVYRVLDQYQKEGYQALMKIARQHGGAFLCDGVGLGKTLIGLMVIERLVMYERKRVVLLVPLAARKPVWEQHLRRYLPHMGGDFSNLVILNHTDLLRTGEFPARFQRIKDMADVIIIDEGHHFRNPGVKGKSRYWQLFEICEGKTVFSLTATPVNNSLRDLQHMIELFS</sequence>
<dbReference type="GO" id="GO:0005524">
    <property type="term" value="F:ATP binding"/>
    <property type="evidence" value="ECO:0007669"/>
    <property type="project" value="InterPro"/>
</dbReference>
<dbReference type="PANTHER" id="PTHR10799">
    <property type="entry name" value="SNF2/RAD54 HELICASE FAMILY"/>
    <property type="match status" value="1"/>
</dbReference>
<accession>X1U0U3</accession>
<dbReference type="InterPro" id="IPR027417">
    <property type="entry name" value="P-loop_NTPase"/>
</dbReference>
<comment type="caution">
    <text evidence="2">The sequence shown here is derived from an EMBL/GenBank/DDBJ whole genome shotgun (WGS) entry which is preliminary data.</text>
</comment>
<evidence type="ECO:0000313" key="2">
    <source>
        <dbReference type="EMBL" id="GAJ11173.1"/>
    </source>
</evidence>
<dbReference type="AlphaFoldDB" id="X1U0U3"/>
<dbReference type="EMBL" id="BARW01028279">
    <property type="protein sequence ID" value="GAJ11173.1"/>
    <property type="molecule type" value="Genomic_DNA"/>
</dbReference>
<dbReference type="Gene3D" id="3.40.50.300">
    <property type="entry name" value="P-loop containing nucleotide triphosphate hydrolases"/>
    <property type="match status" value="1"/>
</dbReference>
<dbReference type="GO" id="GO:0016787">
    <property type="term" value="F:hydrolase activity"/>
    <property type="evidence" value="ECO:0007669"/>
    <property type="project" value="InterPro"/>
</dbReference>
<organism evidence="2">
    <name type="scientific">marine sediment metagenome</name>
    <dbReference type="NCBI Taxonomy" id="412755"/>
    <lineage>
        <taxon>unclassified sequences</taxon>
        <taxon>metagenomes</taxon>
        <taxon>ecological metagenomes</taxon>
    </lineage>
</organism>
<feature type="non-terminal residue" evidence="2">
    <location>
        <position position="1"/>
    </location>
</feature>
<dbReference type="GO" id="GO:0003677">
    <property type="term" value="F:DNA binding"/>
    <property type="evidence" value="ECO:0007669"/>
    <property type="project" value="InterPro"/>
</dbReference>
<dbReference type="Pfam" id="PF04851">
    <property type="entry name" value="ResIII"/>
    <property type="match status" value="1"/>
</dbReference>
<dbReference type="InterPro" id="IPR006935">
    <property type="entry name" value="Helicase/UvrB_N"/>
</dbReference>
<name>X1U0U3_9ZZZZ</name>
<dbReference type="SUPFAM" id="SSF52540">
    <property type="entry name" value="P-loop containing nucleoside triphosphate hydrolases"/>
    <property type="match status" value="1"/>
</dbReference>
<gene>
    <name evidence="2" type="ORF">S12H4_45688</name>
</gene>
<dbReference type="InterPro" id="IPR014001">
    <property type="entry name" value="Helicase_ATP-bd"/>
</dbReference>
<dbReference type="PROSITE" id="PS51192">
    <property type="entry name" value="HELICASE_ATP_BIND_1"/>
    <property type="match status" value="1"/>
</dbReference>
<protein>
    <recommendedName>
        <fullName evidence="1">Helicase ATP-binding domain-containing protein</fullName>
    </recommendedName>
</protein>
<reference evidence="2" key="1">
    <citation type="journal article" date="2014" name="Front. Microbiol.">
        <title>High frequency of phylogenetically diverse reductive dehalogenase-homologous genes in deep subseafloor sedimentary metagenomes.</title>
        <authorList>
            <person name="Kawai M."/>
            <person name="Futagami T."/>
            <person name="Toyoda A."/>
            <person name="Takaki Y."/>
            <person name="Nishi S."/>
            <person name="Hori S."/>
            <person name="Arai W."/>
            <person name="Tsubouchi T."/>
            <person name="Morono Y."/>
            <person name="Uchiyama I."/>
            <person name="Ito T."/>
            <person name="Fujiyama A."/>
            <person name="Inagaki F."/>
            <person name="Takami H."/>
        </authorList>
    </citation>
    <scope>NUCLEOTIDE SEQUENCE</scope>
    <source>
        <strain evidence="2">Expedition CK06-06</strain>
    </source>
</reference>
<evidence type="ECO:0000259" key="1">
    <source>
        <dbReference type="PROSITE" id="PS51192"/>
    </source>
</evidence>
<feature type="domain" description="Helicase ATP-binding" evidence="1">
    <location>
        <begin position="103"/>
        <end position="254"/>
    </location>
</feature>